<keyword evidence="1 9" id="KW-0808">Transferase</keyword>
<dbReference type="GO" id="GO:0016020">
    <property type="term" value="C:membrane"/>
    <property type="evidence" value="ECO:0007669"/>
    <property type="project" value="TreeGrafter"/>
</dbReference>
<dbReference type="SUPFAM" id="SSF56112">
    <property type="entry name" value="Protein kinase-like (PK-like)"/>
    <property type="match status" value="1"/>
</dbReference>
<keyword evidence="2 5" id="KW-0547">Nucleotide-binding</keyword>
<feature type="transmembrane region" description="Helical" evidence="7">
    <location>
        <begin position="313"/>
        <end position="333"/>
    </location>
</feature>
<evidence type="ECO:0000313" key="9">
    <source>
        <dbReference type="EMBL" id="TWU34143.1"/>
    </source>
</evidence>
<dbReference type="InterPro" id="IPR000719">
    <property type="entry name" value="Prot_kinase_dom"/>
</dbReference>
<name>A0A5C6DAG2_9BACT</name>
<dbReference type="GO" id="GO:0005524">
    <property type="term" value="F:ATP binding"/>
    <property type="evidence" value="ECO:0007669"/>
    <property type="project" value="UniProtKB-UniRule"/>
</dbReference>
<feature type="transmembrane region" description="Helical" evidence="7">
    <location>
        <begin position="703"/>
        <end position="721"/>
    </location>
</feature>
<dbReference type="PROSITE" id="PS50011">
    <property type="entry name" value="PROTEIN_KINASE_DOM"/>
    <property type="match status" value="1"/>
</dbReference>
<evidence type="ECO:0000256" key="4">
    <source>
        <dbReference type="ARBA" id="ARBA00022840"/>
    </source>
</evidence>
<reference evidence="9 10" key="1">
    <citation type="submission" date="2019-02" db="EMBL/GenBank/DDBJ databases">
        <title>Deep-cultivation of Planctomycetes and their phenomic and genomic characterization uncovers novel biology.</title>
        <authorList>
            <person name="Wiegand S."/>
            <person name="Jogler M."/>
            <person name="Boedeker C."/>
            <person name="Pinto D."/>
            <person name="Vollmers J."/>
            <person name="Rivas-Marin E."/>
            <person name="Kohn T."/>
            <person name="Peeters S.H."/>
            <person name="Heuer A."/>
            <person name="Rast P."/>
            <person name="Oberbeckmann S."/>
            <person name="Bunk B."/>
            <person name="Jeske O."/>
            <person name="Meyerdierks A."/>
            <person name="Storesund J.E."/>
            <person name="Kallscheuer N."/>
            <person name="Luecker S."/>
            <person name="Lage O.M."/>
            <person name="Pohl T."/>
            <person name="Merkel B.J."/>
            <person name="Hornburger P."/>
            <person name="Mueller R.-W."/>
            <person name="Bruemmer F."/>
            <person name="Labrenz M."/>
            <person name="Spormann A.M."/>
            <person name="Op Den Camp H."/>
            <person name="Overmann J."/>
            <person name="Amann R."/>
            <person name="Jetten M.S.M."/>
            <person name="Mascher T."/>
            <person name="Medema M.H."/>
            <person name="Devos D.P."/>
            <person name="Kaster A.-K."/>
            <person name="Ovreas L."/>
            <person name="Rohde M."/>
            <person name="Galperin M.Y."/>
            <person name="Jogler C."/>
        </authorList>
    </citation>
    <scope>NUCLEOTIDE SEQUENCE [LARGE SCALE GENOMIC DNA]</scope>
    <source>
        <strain evidence="9 10">Q31b</strain>
    </source>
</reference>
<dbReference type="RefSeq" id="WP_146602678.1">
    <property type="nucleotide sequence ID" value="NZ_SJPY01000012.1"/>
</dbReference>
<dbReference type="OrthoDB" id="6111975at2"/>
<dbReference type="GO" id="GO:0000407">
    <property type="term" value="C:phagophore assembly site"/>
    <property type="evidence" value="ECO:0007669"/>
    <property type="project" value="TreeGrafter"/>
</dbReference>
<feature type="region of interest" description="Disordered" evidence="6">
    <location>
        <begin position="732"/>
        <end position="752"/>
    </location>
</feature>
<keyword evidence="3 9" id="KW-0418">Kinase</keyword>
<comment type="caution">
    <text evidence="9">The sequence shown here is derived from an EMBL/GenBank/DDBJ whole genome shotgun (WGS) entry which is preliminary data.</text>
</comment>
<dbReference type="InterPro" id="IPR017441">
    <property type="entry name" value="Protein_kinase_ATP_BS"/>
</dbReference>
<evidence type="ECO:0000256" key="2">
    <source>
        <dbReference type="ARBA" id="ARBA00022741"/>
    </source>
</evidence>
<proteinExistence type="predicted"/>
<dbReference type="InterPro" id="IPR045269">
    <property type="entry name" value="Atg1-like"/>
</dbReference>
<dbReference type="PANTHER" id="PTHR24348:SF22">
    <property type="entry name" value="NON-SPECIFIC SERINE_THREONINE PROTEIN KINASE"/>
    <property type="match status" value="1"/>
</dbReference>
<keyword evidence="4 5" id="KW-0067">ATP-binding</keyword>
<dbReference type="InterPro" id="IPR011009">
    <property type="entry name" value="Kinase-like_dom_sf"/>
</dbReference>
<dbReference type="InterPro" id="IPR008271">
    <property type="entry name" value="Ser/Thr_kinase_AS"/>
</dbReference>
<feature type="binding site" evidence="5">
    <location>
        <position position="66"/>
    </location>
    <ligand>
        <name>ATP</name>
        <dbReference type="ChEBI" id="CHEBI:30616"/>
    </ligand>
</feature>
<accession>A0A5C6DAG2</accession>
<dbReference type="EMBL" id="SJPY01000012">
    <property type="protein sequence ID" value="TWU34143.1"/>
    <property type="molecule type" value="Genomic_DNA"/>
</dbReference>
<dbReference type="GO" id="GO:0005776">
    <property type="term" value="C:autophagosome"/>
    <property type="evidence" value="ECO:0007669"/>
    <property type="project" value="TreeGrafter"/>
</dbReference>
<dbReference type="CDD" id="cd14014">
    <property type="entry name" value="STKc_PknB_like"/>
    <property type="match status" value="1"/>
</dbReference>
<keyword evidence="7" id="KW-1133">Transmembrane helix</keyword>
<keyword evidence="7" id="KW-0812">Transmembrane</keyword>
<dbReference type="Gene3D" id="3.30.450.20">
    <property type="entry name" value="PAS domain"/>
    <property type="match status" value="1"/>
</dbReference>
<keyword evidence="7" id="KW-0472">Membrane</keyword>
<evidence type="ECO:0000256" key="5">
    <source>
        <dbReference type="PROSITE-ProRule" id="PRU10141"/>
    </source>
</evidence>
<dbReference type="PROSITE" id="PS00107">
    <property type="entry name" value="PROTEIN_KINASE_ATP"/>
    <property type="match status" value="1"/>
</dbReference>
<dbReference type="GO" id="GO:0004674">
    <property type="term" value="F:protein serine/threonine kinase activity"/>
    <property type="evidence" value="ECO:0007669"/>
    <property type="project" value="UniProtKB-EC"/>
</dbReference>
<evidence type="ECO:0000256" key="6">
    <source>
        <dbReference type="SAM" id="MobiDB-lite"/>
    </source>
</evidence>
<feature type="domain" description="Protein kinase" evidence="8">
    <location>
        <begin position="37"/>
        <end position="314"/>
    </location>
</feature>
<evidence type="ECO:0000313" key="10">
    <source>
        <dbReference type="Proteomes" id="UP000315471"/>
    </source>
</evidence>
<evidence type="ECO:0000256" key="7">
    <source>
        <dbReference type="SAM" id="Phobius"/>
    </source>
</evidence>
<protein>
    <submittedName>
        <fullName evidence="9">Serine/threonine-protein kinase PknB</fullName>
        <ecNumber evidence="9">2.7.11.1</ecNumber>
    </submittedName>
</protein>
<dbReference type="PROSITE" id="PS00108">
    <property type="entry name" value="PROTEIN_KINASE_ST"/>
    <property type="match status" value="1"/>
</dbReference>
<dbReference type="SMART" id="SM00220">
    <property type="entry name" value="S_TKc"/>
    <property type="match status" value="1"/>
</dbReference>
<keyword evidence="10" id="KW-1185">Reference proteome</keyword>
<feature type="region of interest" description="Disordered" evidence="6">
    <location>
        <begin position="1"/>
        <end position="32"/>
    </location>
</feature>
<evidence type="ECO:0000256" key="3">
    <source>
        <dbReference type="ARBA" id="ARBA00022777"/>
    </source>
</evidence>
<dbReference type="Gene3D" id="1.10.510.10">
    <property type="entry name" value="Transferase(Phosphotransferase) domain 1"/>
    <property type="match status" value="1"/>
</dbReference>
<sequence>MSDQANQQTEFQTQGAQSTSKKLSLESTTPPAKVPGYRLQRFLGAGAFGQVWVGQNLNTGRGVAVKFYLHRGGVNWSLLSREVKNLVQLSADRHVVQVLEVGWDATPPYYVMELIQGGSLEDRLQRVGRLSVTESVAMFREILIGLNHCHGKGVLHCDLKPANILLGEENEPRLADFGQSRMSHDQTPALGTLFYMAPEQADLTSTPDARWDVYAAGAILFRLLTGEPPYRNASLLEQIDTADSLPVRLQHYRTAIQSSEIPTAHSKIKGVDRSLGRIVNRCLEVDPADRYENVQQILQDLDARDRTLAKRPLMLLGIVGPLLVLLATCLFAVRSIEHATESTQSALRTEASSSNQLAAKFAARTLESELERYFDAAQREARSKSFRMLLQQTIEDPSIVPLREIIASADASAAEKESAREQLLDSPVRLELRQQLIERLLHFSATDAAGRRPRFATMFVTDSTGTMIAIAYDKPVERDQNSAGRNFAFRTYFHGGSDDLDESIQIDSIRPLRRTHLSSAFQSTATGLWKVAVSTPIYFTEQRDEPDAVLVATINLGDFQLLQSEEGANQVAVLVEARTGARRGTVLQHPLMDTRREAGETLADEKFQIDGDLVNEILRGGDVNYNDPVATSPDGALYDGEWIVAMQPVELPRNVYDSQSEPSEEPFTADQSIETDLLVMVQYRLAKVMAPVGKMRRDLFSEGALAVLSLLAVTISLWFVVRRISESDLSMHSSEHDAIPESTGNTETIAVK</sequence>
<dbReference type="Pfam" id="PF00069">
    <property type="entry name" value="Pkinase"/>
    <property type="match status" value="1"/>
</dbReference>
<organism evidence="9 10">
    <name type="scientific">Novipirellula aureliae</name>
    <dbReference type="NCBI Taxonomy" id="2527966"/>
    <lineage>
        <taxon>Bacteria</taxon>
        <taxon>Pseudomonadati</taxon>
        <taxon>Planctomycetota</taxon>
        <taxon>Planctomycetia</taxon>
        <taxon>Pirellulales</taxon>
        <taxon>Pirellulaceae</taxon>
        <taxon>Novipirellula</taxon>
    </lineage>
</organism>
<feature type="compositionally biased region" description="Low complexity" evidence="6">
    <location>
        <begin position="18"/>
        <end position="29"/>
    </location>
</feature>
<dbReference type="PANTHER" id="PTHR24348">
    <property type="entry name" value="SERINE/THREONINE-PROTEIN KINASE UNC-51-RELATED"/>
    <property type="match status" value="1"/>
</dbReference>
<dbReference type="Proteomes" id="UP000315471">
    <property type="component" value="Unassembled WGS sequence"/>
</dbReference>
<feature type="compositionally biased region" description="Polar residues" evidence="6">
    <location>
        <begin position="1"/>
        <end position="17"/>
    </location>
</feature>
<dbReference type="AlphaFoldDB" id="A0A5C6DAG2"/>
<gene>
    <name evidence="9" type="primary">pknB_21</name>
    <name evidence="9" type="ORF">Q31b_56140</name>
</gene>
<feature type="compositionally biased region" description="Polar residues" evidence="6">
    <location>
        <begin position="742"/>
        <end position="752"/>
    </location>
</feature>
<evidence type="ECO:0000259" key="8">
    <source>
        <dbReference type="PROSITE" id="PS50011"/>
    </source>
</evidence>
<dbReference type="GO" id="GO:0005829">
    <property type="term" value="C:cytosol"/>
    <property type="evidence" value="ECO:0007669"/>
    <property type="project" value="TreeGrafter"/>
</dbReference>
<evidence type="ECO:0000256" key="1">
    <source>
        <dbReference type="ARBA" id="ARBA00022679"/>
    </source>
</evidence>
<dbReference type="EC" id="2.7.11.1" evidence="9"/>